<keyword evidence="3" id="KW-1185">Reference proteome</keyword>
<comment type="caution">
    <text evidence="2">The sequence shown here is derived from an EMBL/GenBank/DDBJ whole genome shotgun (WGS) entry which is preliminary data.</text>
</comment>
<feature type="region of interest" description="Disordered" evidence="1">
    <location>
        <begin position="371"/>
        <end position="428"/>
    </location>
</feature>
<name>A0A9P3UN59_LYOSH</name>
<proteinExistence type="predicted"/>
<organism evidence="2 3">
    <name type="scientific">Lyophyllum shimeji</name>
    <name type="common">Hon-shimeji</name>
    <name type="synonym">Tricholoma shimeji</name>
    <dbReference type="NCBI Taxonomy" id="47721"/>
    <lineage>
        <taxon>Eukaryota</taxon>
        <taxon>Fungi</taxon>
        <taxon>Dikarya</taxon>
        <taxon>Basidiomycota</taxon>
        <taxon>Agaricomycotina</taxon>
        <taxon>Agaricomycetes</taxon>
        <taxon>Agaricomycetidae</taxon>
        <taxon>Agaricales</taxon>
        <taxon>Tricholomatineae</taxon>
        <taxon>Lyophyllaceae</taxon>
        <taxon>Lyophyllum</taxon>
    </lineage>
</organism>
<accession>A0A9P3UN59</accession>
<dbReference type="OrthoDB" id="5345779at2759"/>
<sequence length="473" mass="52645">MDASTSHGGYQSCAKEKLCHEEGNYNYLQGLASHWRRALISMPILQRTIEPALAVRDARFIHFGSLHYLLILGWWTRRIHVCRYSRSTTMENLDEALISIIEHCPNLEIFIIDVPMGETFGQSLTPLPPGEDAVPLGSASDLQISLPHLQQLSLCGFFAQFLEEATGWSMPSLRCVSFDCGNHSYDLPDAVEFLAAHGSELTFLDLNCIPVLDVPRILDLCPKLVTFSFNADWYLLPPGDEPHPTTSLTVARAMKEPMSVLVNEPHLNITTIGLHGLMYAFGVGYAGHFAMTYRVQAQTVRESNDLNMAALNKTNFPKLQTVRTLSRAMLNDLNEENGPAEDGGVQRYDKWWDKLTRSGIRLEDCTGALLGTLPMDDGDEEDDGDDVDGEEGEDEDEEASDDDDYEEDDGEEEDEWELDVPPIPQVGGSQLTELRQLLAECRAMAETREPSIFTPMLAETGGMVMPVVTFSPP</sequence>
<evidence type="ECO:0000256" key="1">
    <source>
        <dbReference type="SAM" id="MobiDB-lite"/>
    </source>
</evidence>
<dbReference type="SUPFAM" id="SSF52047">
    <property type="entry name" value="RNI-like"/>
    <property type="match status" value="1"/>
</dbReference>
<reference evidence="2" key="1">
    <citation type="submission" date="2022-07" db="EMBL/GenBank/DDBJ databases">
        <title>The genome of Lyophyllum shimeji provides insight into the initial evolution of ectomycorrhizal fungal genome.</title>
        <authorList>
            <person name="Kobayashi Y."/>
            <person name="Shibata T."/>
            <person name="Hirakawa H."/>
            <person name="Shigenobu S."/>
            <person name="Nishiyama T."/>
            <person name="Yamada A."/>
            <person name="Hasebe M."/>
            <person name="Kawaguchi M."/>
        </authorList>
    </citation>
    <scope>NUCLEOTIDE SEQUENCE</scope>
    <source>
        <strain evidence="2">AT787</strain>
    </source>
</reference>
<dbReference type="AlphaFoldDB" id="A0A9P3UN59"/>
<dbReference type="Proteomes" id="UP001063166">
    <property type="component" value="Unassembled WGS sequence"/>
</dbReference>
<protein>
    <submittedName>
        <fullName evidence="2">Uncharacterized protein</fullName>
    </submittedName>
</protein>
<dbReference type="EMBL" id="BRPK01000006">
    <property type="protein sequence ID" value="GLB38997.1"/>
    <property type="molecule type" value="Genomic_DNA"/>
</dbReference>
<dbReference type="InterPro" id="IPR032675">
    <property type="entry name" value="LRR_dom_sf"/>
</dbReference>
<dbReference type="Gene3D" id="3.80.10.10">
    <property type="entry name" value="Ribonuclease Inhibitor"/>
    <property type="match status" value="1"/>
</dbReference>
<gene>
    <name evidence="2" type="ORF">LshimejAT787_0601590</name>
</gene>
<evidence type="ECO:0000313" key="2">
    <source>
        <dbReference type="EMBL" id="GLB38997.1"/>
    </source>
</evidence>
<feature type="compositionally biased region" description="Acidic residues" evidence="1">
    <location>
        <begin position="376"/>
        <end position="418"/>
    </location>
</feature>
<evidence type="ECO:0000313" key="3">
    <source>
        <dbReference type="Proteomes" id="UP001063166"/>
    </source>
</evidence>